<reference evidence="2" key="1">
    <citation type="journal article" date="2014" name="Int. J. Syst. Evol. Microbiol.">
        <title>Complete genome sequence of Corynebacterium casei LMG S-19264T (=DSM 44701T), isolated from a smear-ripened cheese.</title>
        <authorList>
            <consortium name="US DOE Joint Genome Institute (JGI-PGF)"/>
            <person name="Walter F."/>
            <person name="Albersmeier A."/>
            <person name="Kalinowski J."/>
            <person name="Ruckert C."/>
        </authorList>
    </citation>
    <scope>NUCLEOTIDE SEQUENCE</scope>
    <source>
        <strain evidence="2">CGMCC 1.15179</strain>
    </source>
</reference>
<evidence type="ECO:0000313" key="3">
    <source>
        <dbReference type="Proteomes" id="UP000625210"/>
    </source>
</evidence>
<sequence>MADQHGCKGKGVFVGAVIGGLVGAAATLLLTRKETREDLLKGLAVAKELLKEQMGDVAEHAVEVKSTASEKWIDLKEAMSKKKA</sequence>
<keyword evidence="1" id="KW-0472">Membrane</keyword>
<dbReference type="RefSeq" id="WP_188647970.1">
    <property type="nucleotide sequence ID" value="NZ_BMHQ01000007.1"/>
</dbReference>
<proteinExistence type="predicted"/>
<keyword evidence="1" id="KW-0812">Transmembrane</keyword>
<keyword evidence="3" id="KW-1185">Reference proteome</keyword>
<evidence type="ECO:0008006" key="4">
    <source>
        <dbReference type="Google" id="ProtNLM"/>
    </source>
</evidence>
<keyword evidence="1" id="KW-1133">Transmembrane helix</keyword>
<organism evidence="2 3">
    <name type="scientific">Marinithermofilum abyssi</name>
    <dbReference type="NCBI Taxonomy" id="1571185"/>
    <lineage>
        <taxon>Bacteria</taxon>
        <taxon>Bacillati</taxon>
        <taxon>Bacillota</taxon>
        <taxon>Bacilli</taxon>
        <taxon>Bacillales</taxon>
        <taxon>Thermoactinomycetaceae</taxon>
        <taxon>Marinithermofilum</taxon>
    </lineage>
</organism>
<evidence type="ECO:0000256" key="1">
    <source>
        <dbReference type="SAM" id="Phobius"/>
    </source>
</evidence>
<dbReference type="AlphaFoldDB" id="A0A8J2VFG2"/>
<feature type="transmembrane region" description="Helical" evidence="1">
    <location>
        <begin position="12"/>
        <end position="31"/>
    </location>
</feature>
<gene>
    <name evidence="2" type="ORF">GCM10011571_22340</name>
</gene>
<dbReference type="Proteomes" id="UP000625210">
    <property type="component" value="Unassembled WGS sequence"/>
</dbReference>
<dbReference type="EMBL" id="BMHQ01000007">
    <property type="protein sequence ID" value="GGE19913.1"/>
    <property type="molecule type" value="Genomic_DNA"/>
</dbReference>
<name>A0A8J2VFG2_9BACL</name>
<reference evidence="2" key="2">
    <citation type="submission" date="2020-09" db="EMBL/GenBank/DDBJ databases">
        <authorList>
            <person name="Sun Q."/>
            <person name="Zhou Y."/>
        </authorList>
    </citation>
    <scope>NUCLEOTIDE SEQUENCE</scope>
    <source>
        <strain evidence="2">CGMCC 1.15179</strain>
    </source>
</reference>
<accession>A0A8J2VFG2</accession>
<evidence type="ECO:0000313" key="2">
    <source>
        <dbReference type="EMBL" id="GGE19913.1"/>
    </source>
</evidence>
<protein>
    <recommendedName>
        <fullName evidence="4">YtxH domain-containing protein</fullName>
    </recommendedName>
</protein>
<comment type="caution">
    <text evidence="2">The sequence shown here is derived from an EMBL/GenBank/DDBJ whole genome shotgun (WGS) entry which is preliminary data.</text>
</comment>